<dbReference type="OrthoDB" id="3172906at2759"/>
<evidence type="ECO:0000313" key="3">
    <source>
        <dbReference type="EMBL" id="EAU89735.2"/>
    </source>
</evidence>
<evidence type="ECO:0000313" key="4">
    <source>
        <dbReference type="Proteomes" id="UP000001861"/>
    </source>
</evidence>
<keyword evidence="4" id="KW-1185">Reference proteome</keyword>
<dbReference type="eggNOG" id="ENOG502TM87">
    <property type="taxonomic scope" value="Eukaryota"/>
</dbReference>
<evidence type="ECO:0000259" key="2">
    <source>
        <dbReference type="Pfam" id="PF20415"/>
    </source>
</evidence>
<dbReference type="KEGG" id="cci:CC1G_07460"/>
<feature type="region of interest" description="Disordered" evidence="1">
    <location>
        <begin position="75"/>
        <end position="139"/>
    </location>
</feature>
<dbReference type="VEuPathDB" id="FungiDB:CC1G_07460"/>
<evidence type="ECO:0000256" key="1">
    <source>
        <dbReference type="SAM" id="MobiDB-lite"/>
    </source>
</evidence>
<organism evidence="3 4">
    <name type="scientific">Coprinopsis cinerea (strain Okayama-7 / 130 / ATCC MYA-4618 / FGSC 9003)</name>
    <name type="common">Inky cap fungus</name>
    <name type="synonym">Hormographiella aspergillata</name>
    <dbReference type="NCBI Taxonomy" id="240176"/>
    <lineage>
        <taxon>Eukaryota</taxon>
        <taxon>Fungi</taxon>
        <taxon>Dikarya</taxon>
        <taxon>Basidiomycota</taxon>
        <taxon>Agaricomycotina</taxon>
        <taxon>Agaricomycetes</taxon>
        <taxon>Agaricomycetidae</taxon>
        <taxon>Agaricales</taxon>
        <taxon>Agaricineae</taxon>
        <taxon>Psathyrellaceae</taxon>
        <taxon>Coprinopsis</taxon>
    </lineage>
</organism>
<dbReference type="Proteomes" id="UP000001861">
    <property type="component" value="Unassembled WGS sequence"/>
</dbReference>
<reference evidence="3 4" key="1">
    <citation type="journal article" date="2010" name="Proc. Natl. Acad. Sci. U.S.A.">
        <title>Insights into evolution of multicellular fungi from the assembled chromosomes of the mushroom Coprinopsis cinerea (Coprinus cinereus).</title>
        <authorList>
            <person name="Stajich J.E."/>
            <person name="Wilke S.K."/>
            <person name="Ahren D."/>
            <person name="Au C.H."/>
            <person name="Birren B.W."/>
            <person name="Borodovsky M."/>
            <person name="Burns C."/>
            <person name="Canback B."/>
            <person name="Casselton L.A."/>
            <person name="Cheng C.K."/>
            <person name="Deng J."/>
            <person name="Dietrich F.S."/>
            <person name="Fargo D.C."/>
            <person name="Farman M.L."/>
            <person name="Gathman A.C."/>
            <person name="Goldberg J."/>
            <person name="Guigo R."/>
            <person name="Hoegger P.J."/>
            <person name="Hooker J.B."/>
            <person name="Huggins A."/>
            <person name="James T.Y."/>
            <person name="Kamada T."/>
            <person name="Kilaru S."/>
            <person name="Kodira C."/>
            <person name="Kues U."/>
            <person name="Kupfer D."/>
            <person name="Kwan H.S."/>
            <person name="Lomsadze A."/>
            <person name="Li W."/>
            <person name="Lilly W.W."/>
            <person name="Ma L.J."/>
            <person name="Mackey A.J."/>
            <person name="Manning G."/>
            <person name="Martin F."/>
            <person name="Muraguchi H."/>
            <person name="Natvig D.O."/>
            <person name="Palmerini H."/>
            <person name="Ramesh M.A."/>
            <person name="Rehmeyer C.J."/>
            <person name="Roe B.A."/>
            <person name="Shenoy N."/>
            <person name="Stanke M."/>
            <person name="Ter-Hovhannisyan V."/>
            <person name="Tunlid A."/>
            <person name="Velagapudi R."/>
            <person name="Vision T.J."/>
            <person name="Zeng Q."/>
            <person name="Zolan M.E."/>
            <person name="Pukkila P.J."/>
        </authorList>
    </citation>
    <scope>NUCLEOTIDE SEQUENCE [LARGE SCALE GENOMIC DNA]</scope>
    <source>
        <strain evidence="4">Okayama-7 / 130 / ATCC MYA-4618 / FGSC 9003</strain>
    </source>
</reference>
<gene>
    <name evidence="3" type="ORF">CC1G_07460</name>
</gene>
<feature type="region of interest" description="Disordered" evidence="1">
    <location>
        <begin position="1"/>
        <end position="38"/>
    </location>
</feature>
<dbReference type="InParanoid" id="A8NB90"/>
<feature type="domain" description="DUF6699" evidence="2">
    <location>
        <begin position="242"/>
        <end position="352"/>
    </location>
</feature>
<sequence length="449" mass="49320">MGGRRYGEIVTQRQGAGSPWIRRGSSRPPHTISSVGTSAKARRTQLGAGLRSCFGVARRQSQAHHRVQWKPLDSRRRWDDDVGGCPEKARKQQQPVASEVRGIDDKRRVGRLPCDPSGDTQHAGGAAVRSPYSDWNSRRPWNKADLKAHKYGPSQGGGKDNLPHNQQHYLINPFITMPGKHVHFADAFPATPSPSFSVNSLPSTSGPYTPQSVSLGYLPLPPTYSGVFSIHPVLKYSTSPVLAFDISLPTTSIQPRDPNVTPYVLAQPATEPPLPFLEITAPGLPWKITIHPVNKNTPVPIVTVADVLHGIYASLRLPISQAEYNLIPSEQARSRINDAYRYRCKRLADPQAVQNTTGLECPALPKVRQSGSVLYQNPNAFSPPTAGPPLPDARTDRLPDIPIPKCSQAVERESKKGIKRIDFLTENTTFMGLSSTKHGGHVWQLNLSR</sequence>
<dbReference type="InterPro" id="IPR046522">
    <property type="entry name" value="DUF6699"/>
</dbReference>
<dbReference type="EMBL" id="AACS02000009">
    <property type="protein sequence ID" value="EAU89735.2"/>
    <property type="molecule type" value="Genomic_DNA"/>
</dbReference>
<dbReference type="HOGENOM" id="CLU_609745_0_0_1"/>
<dbReference type="AlphaFoldDB" id="A8NB90"/>
<comment type="caution">
    <text evidence="3">The sequence shown here is derived from an EMBL/GenBank/DDBJ whole genome shotgun (WGS) entry which is preliminary data.</text>
</comment>
<dbReference type="GeneID" id="6008573"/>
<name>A8NB90_COPC7</name>
<accession>A8NB90</accession>
<dbReference type="Pfam" id="PF20415">
    <property type="entry name" value="DUF6699"/>
    <property type="match status" value="1"/>
</dbReference>
<proteinExistence type="predicted"/>
<dbReference type="RefSeq" id="XP_001832089.2">
    <property type="nucleotide sequence ID" value="XM_001832037.2"/>
</dbReference>
<protein>
    <recommendedName>
        <fullName evidence="2">DUF6699 domain-containing protein</fullName>
    </recommendedName>
</protein>